<reference evidence="2 3" key="1">
    <citation type="submission" date="2018-07" db="EMBL/GenBank/DDBJ databases">
        <title>A high quality draft genome assembly of the barn swallow (H. rustica rustica).</title>
        <authorList>
            <person name="Formenti G."/>
            <person name="Chiara M."/>
            <person name="Poveda L."/>
            <person name="Francoijs K.-J."/>
            <person name="Bonisoli-Alquati A."/>
            <person name="Canova L."/>
            <person name="Gianfranceschi L."/>
            <person name="Horner D.S."/>
            <person name="Saino N."/>
        </authorList>
    </citation>
    <scope>NUCLEOTIDE SEQUENCE [LARGE SCALE GENOMIC DNA]</scope>
    <source>
        <strain evidence="2">Chelidonia</strain>
        <tissue evidence="2">Blood</tissue>
    </source>
</reference>
<feature type="signal peptide" evidence="1">
    <location>
        <begin position="1"/>
        <end position="22"/>
    </location>
</feature>
<organism evidence="2 3">
    <name type="scientific">Hirundo rustica rustica</name>
    <dbReference type="NCBI Taxonomy" id="333673"/>
    <lineage>
        <taxon>Eukaryota</taxon>
        <taxon>Metazoa</taxon>
        <taxon>Chordata</taxon>
        <taxon>Craniata</taxon>
        <taxon>Vertebrata</taxon>
        <taxon>Euteleostomi</taxon>
        <taxon>Archelosauria</taxon>
        <taxon>Archosauria</taxon>
        <taxon>Dinosauria</taxon>
        <taxon>Saurischia</taxon>
        <taxon>Theropoda</taxon>
        <taxon>Coelurosauria</taxon>
        <taxon>Aves</taxon>
        <taxon>Neognathae</taxon>
        <taxon>Neoaves</taxon>
        <taxon>Telluraves</taxon>
        <taxon>Australaves</taxon>
        <taxon>Passeriformes</taxon>
        <taxon>Sylvioidea</taxon>
        <taxon>Hirundinidae</taxon>
        <taxon>Hirundo</taxon>
    </lineage>
</organism>
<evidence type="ECO:0000313" key="3">
    <source>
        <dbReference type="Proteomes" id="UP000269221"/>
    </source>
</evidence>
<comment type="caution">
    <text evidence="2">The sequence shown here is derived from an EMBL/GenBank/DDBJ whole genome shotgun (WGS) entry which is preliminary data.</text>
</comment>
<feature type="chain" id="PRO_5018057281" evidence="1">
    <location>
        <begin position="23"/>
        <end position="69"/>
    </location>
</feature>
<name>A0A3M0IU26_HIRRU</name>
<dbReference type="Proteomes" id="UP000269221">
    <property type="component" value="Unassembled WGS sequence"/>
</dbReference>
<evidence type="ECO:0000256" key="1">
    <source>
        <dbReference type="SAM" id="SignalP"/>
    </source>
</evidence>
<evidence type="ECO:0000313" key="2">
    <source>
        <dbReference type="EMBL" id="RMB92155.1"/>
    </source>
</evidence>
<dbReference type="EMBL" id="QRBI01000230">
    <property type="protein sequence ID" value="RMB92155.1"/>
    <property type="molecule type" value="Genomic_DNA"/>
</dbReference>
<dbReference type="AlphaFoldDB" id="A0A3M0IU26"/>
<proteinExistence type="predicted"/>
<keyword evidence="1" id="KW-0732">Signal</keyword>
<gene>
    <name evidence="2" type="ORF">DUI87_31266</name>
</gene>
<sequence>MAELLWRLCNLFMAAFFGLAAAVQRVVWSGDYYNMDESLSQFSKMPSWCYSLEDLAQIKVGAAGECKAT</sequence>
<keyword evidence="3" id="KW-1185">Reference proteome</keyword>
<protein>
    <submittedName>
        <fullName evidence="2">Uncharacterized protein</fullName>
    </submittedName>
</protein>
<accession>A0A3M0IU26</accession>